<dbReference type="SUPFAM" id="SSF69118">
    <property type="entry name" value="AhpD-like"/>
    <property type="match status" value="1"/>
</dbReference>
<feature type="domain" description="Carboxymuconolactone decarboxylase-like" evidence="1">
    <location>
        <begin position="26"/>
        <end position="105"/>
    </location>
</feature>
<dbReference type="Pfam" id="PF02627">
    <property type="entry name" value="CMD"/>
    <property type="match status" value="1"/>
</dbReference>
<name>A0A0P6X545_9CHLR</name>
<gene>
    <name evidence="2" type="ORF">ADN00_18170</name>
</gene>
<dbReference type="PANTHER" id="PTHR33930">
    <property type="entry name" value="ALKYL HYDROPEROXIDE REDUCTASE AHPD"/>
    <property type="match status" value="1"/>
</dbReference>
<dbReference type="GO" id="GO:0051920">
    <property type="term" value="F:peroxiredoxin activity"/>
    <property type="evidence" value="ECO:0007669"/>
    <property type="project" value="InterPro"/>
</dbReference>
<comment type="caution">
    <text evidence="2">The sequence shown here is derived from an EMBL/GenBank/DDBJ whole genome shotgun (WGS) entry which is preliminary data.</text>
</comment>
<dbReference type="AlphaFoldDB" id="A0A0P6X545"/>
<dbReference type="Gene3D" id="1.20.1290.10">
    <property type="entry name" value="AhpD-like"/>
    <property type="match status" value="1"/>
</dbReference>
<dbReference type="Proteomes" id="UP000050417">
    <property type="component" value="Unassembled WGS sequence"/>
</dbReference>
<evidence type="ECO:0000313" key="2">
    <source>
        <dbReference type="EMBL" id="KPL69995.1"/>
    </source>
</evidence>
<keyword evidence="2" id="KW-0560">Oxidoreductase</keyword>
<evidence type="ECO:0000259" key="1">
    <source>
        <dbReference type="Pfam" id="PF02627"/>
    </source>
</evidence>
<dbReference type="EMBL" id="LGCL01000045">
    <property type="protein sequence ID" value="KPL69995.1"/>
    <property type="molecule type" value="Genomic_DNA"/>
</dbReference>
<dbReference type="InterPro" id="IPR004675">
    <property type="entry name" value="AhpD_core"/>
</dbReference>
<proteinExistence type="predicted"/>
<dbReference type="InterPro" id="IPR029032">
    <property type="entry name" value="AhpD-like"/>
</dbReference>
<sequence length="115" mass="12259">MTDYVGLYQHANERLEQLGSEAPGPMSGFARLHKKTVENGALDTKTKELMALAIGIAVHCEGCIAYHTHDAIEAGATREELIETISVAIMMGGGPASVYAAHAMDAIEQFLAISE</sequence>
<keyword evidence="2" id="KW-0575">Peroxidase</keyword>
<evidence type="ECO:0000313" key="3">
    <source>
        <dbReference type="Proteomes" id="UP000050417"/>
    </source>
</evidence>
<organism evidence="2 3">
    <name type="scientific">Ornatilinea apprima</name>
    <dbReference type="NCBI Taxonomy" id="1134406"/>
    <lineage>
        <taxon>Bacteria</taxon>
        <taxon>Bacillati</taxon>
        <taxon>Chloroflexota</taxon>
        <taxon>Anaerolineae</taxon>
        <taxon>Anaerolineales</taxon>
        <taxon>Anaerolineaceae</taxon>
        <taxon>Ornatilinea</taxon>
    </lineage>
</organism>
<dbReference type="STRING" id="1134406.ADN00_18170"/>
<protein>
    <submittedName>
        <fullName evidence="2">Alkylhydroperoxidase</fullName>
    </submittedName>
</protein>
<dbReference type="PATRIC" id="fig|1134406.4.peg.2937"/>
<dbReference type="NCBIfam" id="TIGR00778">
    <property type="entry name" value="ahpD_dom"/>
    <property type="match status" value="1"/>
</dbReference>
<dbReference type="RefSeq" id="WP_075064467.1">
    <property type="nucleotide sequence ID" value="NZ_LGCL01000045.1"/>
</dbReference>
<dbReference type="PANTHER" id="PTHR33930:SF2">
    <property type="entry name" value="BLR3452 PROTEIN"/>
    <property type="match status" value="1"/>
</dbReference>
<accession>A0A0P6X545</accession>
<reference evidence="2 3" key="1">
    <citation type="submission" date="2015-07" db="EMBL/GenBank/DDBJ databases">
        <title>Genome sequence of Ornatilinea apprima DSM 23815.</title>
        <authorList>
            <person name="Hemp J."/>
            <person name="Ward L.M."/>
            <person name="Pace L.A."/>
            <person name="Fischer W.W."/>
        </authorList>
    </citation>
    <scope>NUCLEOTIDE SEQUENCE [LARGE SCALE GENOMIC DNA]</scope>
    <source>
        <strain evidence="2 3">P3M-1</strain>
    </source>
</reference>
<dbReference type="InterPro" id="IPR003779">
    <property type="entry name" value="CMD-like"/>
</dbReference>
<keyword evidence="3" id="KW-1185">Reference proteome</keyword>